<accession>A0A073I147</accession>
<evidence type="ECO:0000256" key="1">
    <source>
        <dbReference type="SAM" id="MobiDB-lite"/>
    </source>
</evidence>
<dbReference type="EMBL" id="ARYC01000048">
    <property type="protein sequence ID" value="KEJ83176.1"/>
    <property type="molecule type" value="Genomic_DNA"/>
</dbReference>
<name>A0A073I147_9SPIT</name>
<feature type="region of interest" description="Disordered" evidence="1">
    <location>
        <begin position="105"/>
        <end position="126"/>
    </location>
</feature>
<keyword evidence="3" id="KW-1185">Reference proteome</keyword>
<sequence length="126" mass="14664">MVVYIIETNQIIVEFQLYSQQITQRQNWKAIKYSGYLQKTGLTCKDIIEYLSQRSAITNMILENQAWQSRKKKETNPQKKTSIIWKQVEMEMGAQQTILYIMSTDRKNGRGKPETNSAGGARIQEI</sequence>
<proteinExistence type="predicted"/>
<dbReference type="Proteomes" id="UP000053232">
    <property type="component" value="Unassembled WGS sequence"/>
</dbReference>
<dbReference type="AlphaFoldDB" id="A0A073I147"/>
<reference evidence="3" key="1">
    <citation type="journal article" date="2014" name="Cell">
        <title>The Architecture of a Scrambled Genome Reveals Massive Levels of Genomic Rearrangement during Development.</title>
        <authorList>
            <person name="Chen X."/>
            <person name="Bracht J.R."/>
            <person name="Goldman A.D."/>
            <person name="Dolzhenko E."/>
            <person name="Clay D.M."/>
            <person name="Swart E.C."/>
            <person name="Perlman D.H."/>
            <person name="Doak T.G."/>
            <person name="Stuart A."/>
            <person name="Amemiya C.T."/>
            <person name="Sebra R.P."/>
            <person name="Landweber L.F."/>
        </authorList>
    </citation>
    <scope>NUCLEOTIDE SEQUENCE [LARGE SCALE GENOMIC DNA]</scope>
    <source>
        <strain evidence="3">JRB310</strain>
    </source>
</reference>
<comment type="caution">
    <text evidence="2">The sequence shown here is derived from an EMBL/GenBank/DDBJ whole genome shotgun (WGS) entry which is preliminary data.</text>
</comment>
<evidence type="ECO:0000313" key="3">
    <source>
        <dbReference type="Proteomes" id="UP000053232"/>
    </source>
</evidence>
<evidence type="ECO:0000313" key="2">
    <source>
        <dbReference type="EMBL" id="KEJ83176.1"/>
    </source>
</evidence>
<protein>
    <submittedName>
        <fullName evidence="2">Uncharacterized protein</fullName>
    </submittedName>
</protein>
<organism evidence="2 3">
    <name type="scientific">Oxytricha trifallax</name>
    <dbReference type="NCBI Taxonomy" id="1172189"/>
    <lineage>
        <taxon>Eukaryota</taxon>
        <taxon>Sar</taxon>
        <taxon>Alveolata</taxon>
        <taxon>Ciliophora</taxon>
        <taxon>Intramacronucleata</taxon>
        <taxon>Spirotrichea</taxon>
        <taxon>Stichotrichia</taxon>
        <taxon>Sporadotrichida</taxon>
        <taxon>Oxytrichidae</taxon>
        <taxon>Oxytrichinae</taxon>
        <taxon>Oxytricha</taxon>
    </lineage>
</organism>
<gene>
    <name evidence="2" type="ORF">OXYTRIMIC_591</name>
</gene>